<dbReference type="PANTHER" id="PTHR47307">
    <property type="entry name" value="GLUTATHIONE-REGULATED POTASSIUM-EFFLUX SYSTEM ANCILLARY PROTEIN KEFG"/>
    <property type="match status" value="1"/>
</dbReference>
<sequence>MKLILKICAVFLMLNIWLFGAESKIKTLVIVSHPYPENSHFTKALEEAARSVKGVEVRNLESIYGYDTRAINGAKEREIMRQYERVVFIFPTHWFNITPMMKAYLNESWGSVGPGLWQGKQMLIVSTAAGGSSTYGKNGRIGMKLAEVFAPMEATALHCGMEYLPPLVFEGIRTSKTEEYQQALIERLTQ</sequence>
<gene>
    <name evidence="3" type="primary">kefF</name>
    <name evidence="3" type="ORF">NCTC13156_01624</name>
</gene>
<evidence type="ECO:0000313" key="4">
    <source>
        <dbReference type="Proteomes" id="UP000255269"/>
    </source>
</evidence>
<dbReference type="GO" id="GO:0010181">
    <property type="term" value="F:FMN binding"/>
    <property type="evidence" value="ECO:0007669"/>
    <property type="project" value="TreeGrafter"/>
</dbReference>
<dbReference type="Proteomes" id="UP000255269">
    <property type="component" value="Unassembled WGS sequence"/>
</dbReference>
<feature type="domain" description="Flavodoxin-like fold" evidence="2">
    <location>
        <begin position="26"/>
        <end position="186"/>
    </location>
</feature>
<name>A0A377Q228_9HELI</name>
<dbReference type="EMBL" id="UGJF01000001">
    <property type="protein sequence ID" value="STQ88770.1"/>
    <property type="molecule type" value="Genomic_DNA"/>
</dbReference>
<keyword evidence="1 3" id="KW-0560">Oxidoreductase</keyword>
<evidence type="ECO:0000259" key="2">
    <source>
        <dbReference type="Pfam" id="PF02525"/>
    </source>
</evidence>
<accession>A0A377Q228</accession>
<dbReference type="GO" id="GO:0009055">
    <property type="term" value="F:electron transfer activity"/>
    <property type="evidence" value="ECO:0007669"/>
    <property type="project" value="TreeGrafter"/>
</dbReference>
<dbReference type="SUPFAM" id="SSF52218">
    <property type="entry name" value="Flavoproteins"/>
    <property type="match status" value="1"/>
</dbReference>
<reference evidence="3 4" key="1">
    <citation type="submission" date="2018-06" db="EMBL/GenBank/DDBJ databases">
        <authorList>
            <consortium name="Pathogen Informatics"/>
            <person name="Doyle S."/>
        </authorList>
    </citation>
    <scope>NUCLEOTIDE SEQUENCE [LARGE SCALE GENOMIC DNA]</scope>
    <source>
        <strain evidence="3 4">NCTC13156</strain>
    </source>
</reference>
<dbReference type="RefSeq" id="WP_115057187.1">
    <property type="nucleotide sequence ID" value="NZ_UGJF01000001.1"/>
</dbReference>
<dbReference type="InterPro" id="IPR003680">
    <property type="entry name" value="Flavodoxin_fold"/>
</dbReference>
<dbReference type="Pfam" id="PF02525">
    <property type="entry name" value="Flavodoxin_2"/>
    <property type="match status" value="1"/>
</dbReference>
<dbReference type="Gene3D" id="3.40.50.360">
    <property type="match status" value="1"/>
</dbReference>
<dbReference type="GO" id="GO:0003955">
    <property type="term" value="F:NAD(P)H dehydrogenase (quinone) activity"/>
    <property type="evidence" value="ECO:0007669"/>
    <property type="project" value="TreeGrafter"/>
</dbReference>
<dbReference type="EC" id="1.6.99.1" evidence="3"/>
<evidence type="ECO:0000313" key="3">
    <source>
        <dbReference type="EMBL" id="STQ88770.1"/>
    </source>
</evidence>
<organism evidence="3 4">
    <name type="scientific">Helicobacter pullorum</name>
    <dbReference type="NCBI Taxonomy" id="35818"/>
    <lineage>
        <taxon>Bacteria</taxon>
        <taxon>Pseudomonadati</taxon>
        <taxon>Campylobacterota</taxon>
        <taxon>Epsilonproteobacteria</taxon>
        <taxon>Campylobacterales</taxon>
        <taxon>Helicobacteraceae</taxon>
        <taxon>Helicobacter</taxon>
    </lineage>
</organism>
<dbReference type="AlphaFoldDB" id="A0A377Q228"/>
<dbReference type="GO" id="GO:0003959">
    <property type="term" value="F:NADPH dehydrogenase activity"/>
    <property type="evidence" value="ECO:0007669"/>
    <property type="project" value="UniProtKB-EC"/>
</dbReference>
<protein>
    <submittedName>
        <fullName evidence="3">NAD(P)H dehydrogenase</fullName>
        <ecNumber evidence="3">1.6.99.1</ecNumber>
    </submittedName>
</protein>
<dbReference type="PANTHER" id="PTHR47307:SF2">
    <property type="entry name" value="GLUTATHIONE-REGULATED POTASSIUM-EFFLUX SYSTEM ANCILLARY PROTEIN KEFF"/>
    <property type="match status" value="1"/>
</dbReference>
<evidence type="ECO:0000256" key="1">
    <source>
        <dbReference type="ARBA" id="ARBA00023002"/>
    </source>
</evidence>
<dbReference type="InterPro" id="IPR029039">
    <property type="entry name" value="Flavoprotein-like_sf"/>
</dbReference>
<proteinExistence type="predicted"/>
<dbReference type="InterPro" id="IPR046980">
    <property type="entry name" value="KefG/KefF"/>
</dbReference>